<gene>
    <name evidence="3" type="ORF">LVISKB_2165</name>
</gene>
<name>M5AH94_LEVBR</name>
<dbReference type="PATRIC" id="fig|1001583.3.peg.2148"/>
<evidence type="ECO:0000259" key="2">
    <source>
        <dbReference type="PROSITE" id="PS51194"/>
    </source>
</evidence>
<dbReference type="InterPro" id="IPR001650">
    <property type="entry name" value="Helicase_C-like"/>
</dbReference>
<dbReference type="Gene3D" id="3.40.50.300">
    <property type="entry name" value="P-loop containing nucleotide triphosphate hydrolases"/>
    <property type="match status" value="2"/>
</dbReference>
<dbReference type="AlphaFoldDB" id="M5AH94"/>
<evidence type="ECO:0000259" key="1">
    <source>
        <dbReference type="PROSITE" id="PS51192"/>
    </source>
</evidence>
<accession>M5AH94</accession>
<sequence length="454" mass="50962">MMWMYQLHPYQTDLVNQARQALAKGKKAVLLQSPAGSGKSVMIAEIARLAVAKGGQVMVTVHRKELVNQIKQSFRENEVDLTRCTILTVGKIAHRLNILPKPTLIITDETHHSLAKTYQTIYDYYQGVPRLGFTATPWRLNGKGLHDVYDAMILGPSIDWLIENHYLAPYKYYSVKLVDDAKLKKSSTGDYTSKSMDEAVGRTIFGDVVKTYQEKTPGQQAIVYAHSVEFSKAIAQAFQAAGIEAAHADAKTPSAERERIMSGFKSGSLKVLCNVDLISEGFNVPDCSVVIMLRPTESLVLFIQQSMRSMRYRPDKVATIIDHVGNYLRFGLPDDEHQWILADRKKRKKQGASDAPPIRTCEFCFAVIPAAAVICPVCGRKMEKSSSEMETDNTVELERIHGSLDMKTDYNALRYGRMKPAEAQNMEDLRGIAKSRGYKPGWIWFQAKSRGWTS</sequence>
<evidence type="ECO:0000313" key="3">
    <source>
        <dbReference type="EMBL" id="BAN07800.1"/>
    </source>
</evidence>
<dbReference type="GO" id="GO:0016787">
    <property type="term" value="F:hydrolase activity"/>
    <property type="evidence" value="ECO:0007669"/>
    <property type="project" value="InterPro"/>
</dbReference>
<dbReference type="InterPro" id="IPR027417">
    <property type="entry name" value="P-loop_NTPase"/>
</dbReference>
<dbReference type="EMBL" id="AP012167">
    <property type="protein sequence ID" value="BAN07800.1"/>
    <property type="molecule type" value="Genomic_DNA"/>
</dbReference>
<dbReference type="GO" id="GO:0003677">
    <property type="term" value="F:DNA binding"/>
    <property type="evidence" value="ECO:0007669"/>
    <property type="project" value="InterPro"/>
</dbReference>
<dbReference type="GO" id="GO:0005829">
    <property type="term" value="C:cytosol"/>
    <property type="evidence" value="ECO:0007669"/>
    <property type="project" value="TreeGrafter"/>
</dbReference>
<dbReference type="InterPro" id="IPR014001">
    <property type="entry name" value="Helicase_ATP-bd"/>
</dbReference>
<dbReference type="PANTHER" id="PTHR47396:SF1">
    <property type="entry name" value="ATP-DEPENDENT HELICASE IRC3-RELATED"/>
    <property type="match status" value="1"/>
</dbReference>
<dbReference type="SUPFAM" id="SSF52540">
    <property type="entry name" value="P-loop containing nucleoside triphosphate hydrolases"/>
    <property type="match status" value="1"/>
</dbReference>
<dbReference type="Pfam" id="PF00271">
    <property type="entry name" value="Helicase_C"/>
    <property type="match status" value="1"/>
</dbReference>
<dbReference type="InterPro" id="IPR050742">
    <property type="entry name" value="Helicase_Restrict-Modif_Enz"/>
</dbReference>
<dbReference type="SMART" id="SM00487">
    <property type="entry name" value="DEXDc"/>
    <property type="match status" value="1"/>
</dbReference>
<dbReference type="PROSITE" id="PS51194">
    <property type="entry name" value="HELICASE_CTER"/>
    <property type="match status" value="1"/>
</dbReference>
<proteinExistence type="predicted"/>
<dbReference type="KEGG" id="lbk:LVISKB_2165"/>
<evidence type="ECO:0000313" key="4">
    <source>
        <dbReference type="Proteomes" id="UP000012042"/>
    </source>
</evidence>
<protein>
    <submittedName>
        <fullName evidence="3">Uncharacterized protein yejH</fullName>
    </submittedName>
</protein>
<dbReference type="InterPro" id="IPR006935">
    <property type="entry name" value="Helicase/UvrB_N"/>
</dbReference>
<dbReference type="Pfam" id="PF04851">
    <property type="entry name" value="ResIII"/>
    <property type="match status" value="2"/>
</dbReference>
<feature type="domain" description="Helicase ATP-binding" evidence="1">
    <location>
        <begin position="20"/>
        <end position="137"/>
    </location>
</feature>
<dbReference type="PROSITE" id="PS51192">
    <property type="entry name" value="HELICASE_ATP_BIND_1"/>
    <property type="match status" value="1"/>
</dbReference>
<reference evidence="3 4" key="1">
    <citation type="journal article" date="2013" name="PLoS ONE">
        <title>Genomic Analysis by Deep Sequencing of the Probiotic Lactobacillus brevis KB290 Harboring Nine Plasmids Reveals Genomic Stability.</title>
        <authorList>
            <person name="Fukao M."/>
            <person name="Oshima K."/>
            <person name="Morita H."/>
            <person name="Toh H."/>
            <person name="Suda W."/>
            <person name="Kim S.W."/>
            <person name="Suzuki S."/>
            <person name="Yakabe T."/>
            <person name="Hattori M."/>
            <person name="Yajima N."/>
        </authorList>
    </citation>
    <scope>NUCLEOTIDE SEQUENCE [LARGE SCALE GENOMIC DNA]</scope>
    <source>
        <strain evidence="3 4">KB290</strain>
    </source>
</reference>
<dbReference type="HOGENOM" id="CLU_014765_3_2_9"/>
<dbReference type="SMART" id="SM00490">
    <property type="entry name" value="HELICc"/>
    <property type="match status" value="1"/>
</dbReference>
<dbReference type="PANTHER" id="PTHR47396">
    <property type="entry name" value="TYPE I RESTRICTION ENZYME ECOKI R PROTEIN"/>
    <property type="match status" value="1"/>
</dbReference>
<dbReference type="Proteomes" id="UP000012042">
    <property type="component" value="Chromosome"/>
</dbReference>
<dbReference type="GO" id="GO:0005524">
    <property type="term" value="F:ATP binding"/>
    <property type="evidence" value="ECO:0007669"/>
    <property type="project" value="InterPro"/>
</dbReference>
<feature type="domain" description="Helicase C-terminal" evidence="2">
    <location>
        <begin position="208"/>
        <end position="364"/>
    </location>
</feature>
<organism evidence="3 4">
    <name type="scientific">Levilactobacillus brevis KB290</name>
    <dbReference type="NCBI Taxonomy" id="1001583"/>
    <lineage>
        <taxon>Bacteria</taxon>
        <taxon>Bacillati</taxon>
        <taxon>Bacillota</taxon>
        <taxon>Bacilli</taxon>
        <taxon>Lactobacillales</taxon>
        <taxon>Lactobacillaceae</taxon>
        <taxon>Levilactobacillus</taxon>
    </lineage>
</organism>